<feature type="domain" description="CheW-like" evidence="1">
    <location>
        <begin position="177"/>
        <end position="311"/>
    </location>
</feature>
<dbReference type="SMART" id="SM00260">
    <property type="entry name" value="CheW"/>
    <property type="match status" value="1"/>
</dbReference>
<evidence type="ECO:0000313" key="2">
    <source>
        <dbReference type="EMBL" id="MFK4753896.1"/>
    </source>
</evidence>
<accession>A0ABW8NLP4</accession>
<sequence>MATKKRQNLVDGVLQDYLDDLLGLDDVFADPASDASAVDNSGDTVGGVQPCVLPDPFAPAKMSIAVDAILVPGAAKNVDVSQPAGLPRFADPPAELTPPLPDLAVAKEVAVAVPALTIPDLATVPAMVVPHDVIQSVSVEPANVTLNPSRSTEVADTEHRHELDGKSDLASLNWQSGNGVDCLLFTVSGLKLAIPLPLLGGVHKVNERVTPLFGQASWSLGVWQGDDLKLTIIDSAQLIMPERGTRLADDGYDYFIQLDRSPWALACQDILDTVKLDNNAIKWRGEASKRRWLAGTVIKEMCALIDVPGLLQLLENSRRKGSLNEGAHVR</sequence>
<proteinExistence type="predicted"/>
<evidence type="ECO:0000313" key="3">
    <source>
        <dbReference type="Proteomes" id="UP001620597"/>
    </source>
</evidence>
<name>A0ABW8NLP4_9GAMM</name>
<organism evidence="2 3">
    <name type="scientific">Oceanobacter antarcticus</name>
    <dbReference type="NCBI Taxonomy" id="3133425"/>
    <lineage>
        <taxon>Bacteria</taxon>
        <taxon>Pseudomonadati</taxon>
        <taxon>Pseudomonadota</taxon>
        <taxon>Gammaproteobacteria</taxon>
        <taxon>Oceanospirillales</taxon>
        <taxon>Oceanospirillaceae</taxon>
        <taxon>Oceanobacter</taxon>
    </lineage>
</organism>
<dbReference type="InterPro" id="IPR002545">
    <property type="entry name" value="CheW-lke_dom"/>
</dbReference>
<dbReference type="SUPFAM" id="SSF50341">
    <property type="entry name" value="CheW-like"/>
    <property type="match status" value="1"/>
</dbReference>
<gene>
    <name evidence="2" type="ORF">WG929_15905</name>
</gene>
<dbReference type="Pfam" id="PF01584">
    <property type="entry name" value="CheW"/>
    <property type="match status" value="1"/>
</dbReference>
<dbReference type="RefSeq" id="WP_416206875.1">
    <property type="nucleotide sequence ID" value="NZ_JBBKTX010000021.1"/>
</dbReference>
<keyword evidence="3" id="KW-1185">Reference proteome</keyword>
<dbReference type="Proteomes" id="UP001620597">
    <property type="component" value="Unassembled WGS sequence"/>
</dbReference>
<dbReference type="InterPro" id="IPR036061">
    <property type="entry name" value="CheW-like_dom_sf"/>
</dbReference>
<comment type="caution">
    <text evidence="2">The sequence shown here is derived from an EMBL/GenBank/DDBJ whole genome shotgun (WGS) entry which is preliminary data.</text>
</comment>
<dbReference type="EMBL" id="JBBKTX010000021">
    <property type="protein sequence ID" value="MFK4753896.1"/>
    <property type="molecule type" value="Genomic_DNA"/>
</dbReference>
<reference evidence="2 3" key="1">
    <citation type="submission" date="2024-03" db="EMBL/GenBank/DDBJ databases">
        <title>High-quality draft genome sequence of Oceanobacter sp. wDCs-4.</title>
        <authorList>
            <person name="Dong C."/>
        </authorList>
    </citation>
    <scope>NUCLEOTIDE SEQUENCE [LARGE SCALE GENOMIC DNA]</scope>
    <source>
        <strain evidence="3">wDCs-4</strain>
    </source>
</reference>
<protein>
    <submittedName>
        <fullName evidence="2">Chemotaxis protein CheW</fullName>
    </submittedName>
</protein>
<evidence type="ECO:0000259" key="1">
    <source>
        <dbReference type="SMART" id="SM00260"/>
    </source>
</evidence>